<name>E3MPW0_CAERE</name>
<gene>
    <name evidence="1" type="ORF">CRE_12096</name>
</gene>
<keyword evidence="2" id="KW-1185">Reference proteome</keyword>
<protein>
    <submittedName>
        <fullName evidence="1">Uncharacterized protein</fullName>
    </submittedName>
</protein>
<dbReference type="OMA" id="MFPIITI"/>
<dbReference type="AlphaFoldDB" id="E3MPW0"/>
<dbReference type="EMBL" id="DS268464">
    <property type="protein sequence ID" value="EFP06682.1"/>
    <property type="molecule type" value="Genomic_DNA"/>
</dbReference>
<dbReference type="Proteomes" id="UP000008281">
    <property type="component" value="Unassembled WGS sequence"/>
</dbReference>
<evidence type="ECO:0000313" key="2">
    <source>
        <dbReference type="Proteomes" id="UP000008281"/>
    </source>
</evidence>
<dbReference type="RefSeq" id="XP_003101819.2">
    <property type="nucleotide sequence ID" value="XM_003101771.2"/>
</dbReference>
<dbReference type="PANTHER" id="PTHR39377">
    <property type="entry name" value="PROTEIN CBG18423-RELATED"/>
    <property type="match status" value="1"/>
</dbReference>
<dbReference type="HOGENOM" id="CLU_1940072_0_0_1"/>
<dbReference type="eggNOG" id="ENOG502TIXT">
    <property type="taxonomic scope" value="Eukaryota"/>
</dbReference>
<dbReference type="CTD" id="9813593"/>
<dbReference type="GeneID" id="9813593"/>
<accession>E3MPW0</accession>
<evidence type="ECO:0000313" key="1">
    <source>
        <dbReference type="EMBL" id="EFP06682.1"/>
    </source>
</evidence>
<reference evidence="1" key="1">
    <citation type="submission" date="2007-07" db="EMBL/GenBank/DDBJ databases">
        <title>PCAP assembly of the Caenorhabditis remanei genome.</title>
        <authorList>
            <consortium name="The Caenorhabditis remanei Sequencing Consortium"/>
            <person name="Wilson R.K."/>
        </authorList>
    </citation>
    <scope>NUCLEOTIDE SEQUENCE [LARGE SCALE GENOMIC DNA]</scope>
    <source>
        <strain evidence="1">PB4641</strain>
    </source>
</reference>
<sequence length="145" mass="16731">MFPIITILVSLIYIFTIGEAGYRNNNNYYQYPTNRGYQNRGYYQGYRTQPQYNYNNYKGYGNHYNNYQRQYQGYGNTYNNYYAQPAPAPPRFQPSLAELLFGGMRQQPSYSSGGINYDSYGNSFVGTKENGLYLFCNGKGCPGRG</sequence>
<dbReference type="OrthoDB" id="5771130at2759"/>
<proteinExistence type="predicted"/>
<organism evidence="2">
    <name type="scientific">Caenorhabditis remanei</name>
    <name type="common">Caenorhabditis vulgaris</name>
    <dbReference type="NCBI Taxonomy" id="31234"/>
    <lineage>
        <taxon>Eukaryota</taxon>
        <taxon>Metazoa</taxon>
        <taxon>Ecdysozoa</taxon>
        <taxon>Nematoda</taxon>
        <taxon>Chromadorea</taxon>
        <taxon>Rhabditida</taxon>
        <taxon>Rhabditina</taxon>
        <taxon>Rhabditomorpha</taxon>
        <taxon>Rhabditoidea</taxon>
        <taxon>Rhabditidae</taxon>
        <taxon>Peloderinae</taxon>
        <taxon>Caenorhabditis</taxon>
    </lineage>
</organism>
<dbReference type="KEGG" id="crq:GCK72_004185"/>